<organism evidence="3 4">
    <name type="scientific">Parerythrobacter lacustris</name>
    <dbReference type="NCBI Taxonomy" id="2969984"/>
    <lineage>
        <taxon>Bacteria</taxon>
        <taxon>Pseudomonadati</taxon>
        <taxon>Pseudomonadota</taxon>
        <taxon>Alphaproteobacteria</taxon>
        <taxon>Sphingomonadales</taxon>
        <taxon>Erythrobacteraceae</taxon>
        <taxon>Parerythrobacter</taxon>
    </lineage>
</organism>
<evidence type="ECO:0000313" key="3">
    <source>
        <dbReference type="EMBL" id="MCR2832699.1"/>
    </source>
</evidence>
<comment type="caution">
    <text evidence="3">The sequence shown here is derived from an EMBL/GenBank/DDBJ whole genome shotgun (WGS) entry which is preliminary data.</text>
</comment>
<dbReference type="PROSITE" id="PS51257">
    <property type="entry name" value="PROKAR_LIPOPROTEIN"/>
    <property type="match status" value="1"/>
</dbReference>
<name>A0ABT1XM05_9SPHN</name>
<keyword evidence="2" id="KW-0732">Signal</keyword>
<dbReference type="Proteomes" id="UP001206067">
    <property type="component" value="Unassembled WGS sequence"/>
</dbReference>
<gene>
    <name evidence="3" type="ORF">NSO95_01955</name>
</gene>
<evidence type="ECO:0008006" key="5">
    <source>
        <dbReference type="Google" id="ProtNLM"/>
    </source>
</evidence>
<accession>A0ABT1XM05</accession>
<reference evidence="3 4" key="1">
    <citation type="submission" date="2022-08" db="EMBL/GenBank/DDBJ databases">
        <title>Polyphasic taxonomy analysis of Qipengyuania sp.RS5-5.</title>
        <authorList>
            <person name="Xamxidin M."/>
            <person name="Wu M."/>
        </authorList>
    </citation>
    <scope>NUCLEOTIDE SEQUENCE [LARGE SCALE GENOMIC DNA]</scope>
    <source>
        <strain evidence="3 4">RS5-5</strain>
    </source>
</reference>
<keyword evidence="4" id="KW-1185">Reference proteome</keyword>
<feature type="chain" id="PRO_5046388641" description="DUF3347 domain-containing protein" evidence="2">
    <location>
        <begin position="21"/>
        <end position="249"/>
    </location>
</feature>
<protein>
    <recommendedName>
        <fullName evidence="5">DUF3347 domain-containing protein</fullName>
    </recommendedName>
</protein>
<dbReference type="EMBL" id="JANKHH010000001">
    <property type="protein sequence ID" value="MCR2832699.1"/>
    <property type="molecule type" value="Genomic_DNA"/>
</dbReference>
<evidence type="ECO:0000313" key="4">
    <source>
        <dbReference type="Proteomes" id="UP001206067"/>
    </source>
</evidence>
<evidence type="ECO:0000256" key="1">
    <source>
        <dbReference type="SAM" id="MobiDB-lite"/>
    </source>
</evidence>
<sequence>MTMRNLLATCCGAALLAACSADKPPTNEEAMPLLMEKTVGVKPEAMLKRLSGQILGEFHAFASGFAADKEKDWDAARFDKEIDAAYAPLNAQINEAFYKQVAAAMEEGEGAKLLAMLDDDGNAKVMKCAFSPDTGEQADPWAFCEEKTGGKASEEAKTGFNQLAGHFADALGSDETLAVAMGYATCGVIVKYGKEVSGDNLTLSFDTTEIGPNGYKKPCPEYDKLAPGLLKGPTPPHFGVPAAAGKPEV</sequence>
<feature type="region of interest" description="Disordered" evidence="1">
    <location>
        <begin position="226"/>
        <end position="249"/>
    </location>
</feature>
<evidence type="ECO:0000256" key="2">
    <source>
        <dbReference type="SAM" id="SignalP"/>
    </source>
</evidence>
<feature type="signal peptide" evidence="2">
    <location>
        <begin position="1"/>
        <end position="20"/>
    </location>
</feature>
<dbReference type="RefSeq" id="WP_257594457.1">
    <property type="nucleotide sequence ID" value="NZ_JANKHH010000001.1"/>
</dbReference>
<proteinExistence type="predicted"/>